<evidence type="ECO:0000256" key="1">
    <source>
        <dbReference type="SAM" id="MobiDB-lite"/>
    </source>
</evidence>
<feature type="compositionally biased region" description="Basic and acidic residues" evidence="1">
    <location>
        <begin position="237"/>
        <end position="255"/>
    </location>
</feature>
<comment type="caution">
    <text evidence="2">The sequence shown here is derived from an EMBL/GenBank/DDBJ whole genome shotgun (WGS) entry which is preliminary data.</text>
</comment>
<reference evidence="2 3" key="1">
    <citation type="submission" date="2019-02" db="EMBL/GenBank/DDBJ databases">
        <title>Haloarcula mannanilyticum sp. nov., a mannan degrading haloarchaeon isolated from commercial salt.</title>
        <authorList>
            <person name="Enomoto S."/>
            <person name="Shimane Y."/>
            <person name="Kamekura M."/>
            <person name="Ito T."/>
            <person name="Moriya O."/>
            <person name="Ihara K."/>
            <person name="Takahashi-Ando N."/>
            <person name="Fukushima Y."/>
            <person name="Yoshida Y."/>
            <person name="Usama R."/>
            <person name="Takai K."/>
            <person name="Minegishi H."/>
        </authorList>
    </citation>
    <scope>NUCLEOTIDE SEQUENCE [LARGE SCALE GENOMIC DNA]</scope>
    <source>
        <strain evidence="2 3">MD130-1</strain>
    </source>
</reference>
<feature type="region of interest" description="Disordered" evidence="1">
    <location>
        <begin position="232"/>
        <end position="264"/>
    </location>
</feature>
<accession>A0A4C2EM99</accession>
<dbReference type="Proteomes" id="UP000304382">
    <property type="component" value="Unassembled WGS sequence"/>
</dbReference>
<dbReference type="EMBL" id="BIXZ01000004">
    <property type="protein sequence ID" value="GCF14500.1"/>
    <property type="molecule type" value="Genomic_DNA"/>
</dbReference>
<evidence type="ECO:0000313" key="3">
    <source>
        <dbReference type="Proteomes" id="UP000304382"/>
    </source>
</evidence>
<dbReference type="OrthoDB" id="17710at2157"/>
<keyword evidence="3" id="KW-1185">Reference proteome</keyword>
<name>A0A4C2EM99_9EURY</name>
<evidence type="ECO:0000313" key="2">
    <source>
        <dbReference type="EMBL" id="GCF14500.1"/>
    </source>
</evidence>
<dbReference type="RefSeq" id="WP_200830890.1">
    <property type="nucleotide sequence ID" value="NZ_BIXZ01000004.1"/>
</dbReference>
<sequence>MIVVATEDFEVYHGVVNELRDRGVAFTTIEPGDEWPDGADVAVITAGESVEIPDGVAVVQADPDAPRQAVESVISTLRGGDGRTIVGIDPGERPGVAVLHGDMVVAAFQVPAAEAGDIVRQEVEDAVDPVVRIGDGARLVGARIIDDIQSVPVELVDETGTTPYLGSGARGMGDVLAAVNIARLEGEEIESRTIEPTAGELQKIKDRSREESDTNRAISEGLARRVATGALTVEEALAEHDSDSEATDDQQRDTEQSEQNSDDE</sequence>
<organism evidence="2 3">
    <name type="scientific">Haloarcula mannanilytica</name>
    <dbReference type="NCBI Taxonomy" id="2509225"/>
    <lineage>
        <taxon>Archaea</taxon>
        <taxon>Methanobacteriati</taxon>
        <taxon>Methanobacteriota</taxon>
        <taxon>Stenosarchaea group</taxon>
        <taxon>Halobacteria</taxon>
        <taxon>Halobacteriales</taxon>
        <taxon>Haloarculaceae</taxon>
        <taxon>Haloarcula</taxon>
    </lineage>
</organism>
<dbReference type="AlphaFoldDB" id="A0A4C2EM99"/>
<gene>
    <name evidence="2" type="ORF">Harman_24350</name>
</gene>
<proteinExistence type="predicted"/>
<protein>
    <submittedName>
        <fullName evidence="2">Uncharacterized protein</fullName>
    </submittedName>
</protein>